<evidence type="ECO:0000313" key="2">
    <source>
        <dbReference type="Proteomes" id="UP000681027"/>
    </source>
</evidence>
<protein>
    <submittedName>
        <fullName evidence="1">Uncharacterized protein</fullName>
    </submittedName>
</protein>
<dbReference type="Proteomes" id="UP000681027">
    <property type="component" value="Unassembled WGS sequence"/>
</dbReference>
<evidence type="ECO:0000313" key="1">
    <source>
        <dbReference type="EMBL" id="MBS4192872.1"/>
    </source>
</evidence>
<accession>A0ABS5NYG5</accession>
<reference evidence="1 2" key="1">
    <citation type="submission" date="2021-05" db="EMBL/GenBank/DDBJ databases">
        <title>Novel Bacillus species.</title>
        <authorList>
            <person name="Liu G."/>
        </authorList>
    </citation>
    <scope>NUCLEOTIDE SEQUENCE [LARGE SCALE GENOMIC DNA]</scope>
    <source>
        <strain evidence="1 2">FJAT-49705</strain>
    </source>
</reference>
<proteinExistence type="predicted"/>
<gene>
    <name evidence="1" type="ORF">KHA94_22340</name>
</gene>
<comment type="caution">
    <text evidence="1">The sequence shown here is derived from an EMBL/GenBank/DDBJ whole genome shotgun (WGS) entry which is preliminary data.</text>
</comment>
<sequence length="88" mass="10462">MELNKISVFSKSQMINQARRIIKWVSENKQEIREFGMFFVNGIMKHEPSSKILIPQAELKKIAEDARKEKQEKNQYTGKVPFYNWLES</sequence>
<name>A0ABS5NYG5_9BACI</name>
<dbReference type="RefSeq" id="WP_213104317.1">
    <property type="nucleotide sequence ID" value="NZ_JAGYPM010000006.1"/>
</dbReference>
<keyword evidence="2" id="KW-1185">Reference proteome</keyword>
<organism evidence="1 2">
    <name type="scientific">Cytobacillus citreus</name>
    <dbReference type="NCBI Taxonomy" id="2833586"/>
    <lineage>
        <taxon>Bacteria</taxon>
        <taxon>Bacillati</taxon>
        <taxon>Bacillota</taxon>
        <taxon>Bacilli</taxon>
        <taxon>Bacillales</taxon>
        <taxon>Bacillaceae</taxon>
        <taxon>Cytobacillus</taxon>
    </lineage>
</organism>
<dbReference type="EMBL" id="JAGYPM010000006">
    <property type="protein sequence ID" value="MBS4192872.1"/>
    <property type="molecule type" value="Genomic_DNA"/>
</dbReference>